<dbReference type="InterPro" id="IPR049680">
    <property type="entry name" value="FLVCR1-2_SLC49-like"/>
</dbReference>
<dbReference type="AlphaFoldDB" id="E4XHD4"/>
<feature type="transmembrane region" description="Helical" evidence="5">
    <location>
        <begin position="357"/>
        <end position="379"/>
    </location>
</feature>
<dbReference type="GO" id="GO:0016020">
    <property type="term" value="C:membrane"/>
    <property type="evidence" value="ECO:0007669"/>
    <property type="project" value="UniProtKB-SubCell"/>
</dbReference>
<dbReference type="EMBL" id="FN653051">
    <property type="protein sequence ID" value="CBY10082.1"/>
    <property type="molecule type" value="Genomic_DNA"/>
</dbReference>
<protein>
    <recommendedName>
        <fullName evidence="8">Major facilitator superfamily (MFS) profile domain-containing protein</fullName>
    </recommendedName>
</protein>
<keyword evidence="3 5" id="KW-1133">Transmembrane helix</keyword>
<dbReference type="SUPFAM" id="SSF103473">
    <property type="entry name" value="MFS general substrate transporter"/>
    <property type="match status" value="1"/>
</dbReference>
<feature type="transmembrane region" description="Helical" evidence="5">
    <location>
        <begin position="203"/>
        <end position="223"/>
    </location>
</feature>
<evidence type="ECO:0008006" key="8">
    <source>
        <dbReference type="Google" id="ProtNLM"/>
    </source>
</evidence>
<evidence type="ECO:0000313" key="6">
    <source>
        <dbReference type="EMBL" id="CBY10082.1"/>
    </source>
</evidence>
<reference evidence="6" key="1">
    <citation type="journal article" date="2010" name="Science">
        <title>Plasticity of animal genome architecture unmasked by rapid evolution of a pelagic tunicate.</title>
        <authorList>
            <person name="Denoeud F."/>
            <person name="Henriet S."/>
            <person name="Mungpakdee S."/>
            <person name="Aury J.M."/>
            <person name="Da Silva C."/>
            <person name="Brinkmann H."/>
            <person name="Mikhaleva J."/>
            <person name="Olsen L.C."/>
            <person name="Jubin C."/>
            <person name="Canestro C."/>
            <person name="Bouquet J.M."/>
            <person name="Danks G."/>
            <person name="Poulain J."/>
            <person name="Campsteijn C."/>
            <person name="Adamski M."/>
            <person name="Cross I."/>
            <person name="Yadetie F."/>
            <person name="Muffato M."/>
            <person name="Louis A."/>
            <person name="Butcher S."/>
            <person name="Tsagkogeorga G."/>
            <person name="Konrad A."/>
            <person name="Singh S."/>
            <person name="Jensen M.F."/>
            <person name="Cong E.H."/>
            <person name="Eikeseth-Otteraa H."/>
            <person name="Noel B."/>
            <person name="Anthouard V."/>
            <person name="Porcel B.M."/>
            <person name="Kachouri-Lafond R."/>
            <person name="Nishino A."/>
            <person name="Ugolini M."/>
            <person name="Chourrout P."/>
            <person name="Nishida H."/>
            <person name="Aasland R."/>
            <person name="Huzurbazar S."/>
            <person name="Westhof E."/>
            <person name="Delsuc F."/>
            <person name="Lehrach H."/>
            <person name="Reinhardt R."/>
            <person name="Weissenbach J."/>
            <person name="Roy S.W."/>
            <person name="Artiguenave F."/>
            <person name="Postlethwait J.H."/>
            <person name="Manak J.R."/>
            <person name="Thompson E.M."/>
            <person name="Jaillon O."/>
            <person name="Du Pasquier L."/>
            <person name="Boudinot P."/>
            <person name="Liberles D.A."/>
            <person name="Volff J.N."/>
            <person name="Philippe H."/>
            <person name="Lenhard B."/>
            <person name="Roest Crollius H."/>
            <person name="Wincker P."/>
            <person name="Chourrout D."/>
        </authorList>
    </citation>
    <scope>NUCLEOTIDE SEQUENCE [LARGE SCALE GENOMIC DNA]</scope>
</reference>
<evidence type="ECO:0000256" key="5">
    <source>
        <dbReference type="SAM" id="Phobius"/>
    </source>
</evidence>
<proteinExistence type="predicted"/>
<keyword evidence="7" id="KW-1185">Reference proteome</keyword>
<dbReference type="GO" id="GO:0097037">
    <property type="term" value="P:heme export"/>
    <property type="evidence" value="ECO:0007669"/>
    <property type="project" value="TreeGrafter"/>
</dbReference>
<feature type="transmembrane region" description="Helical" evidence="5">
    <location>
        <begin position="87"/>
        <end position="108"/>
    </location>
</feature>
<dbReference type="PANTHER" id="PTHR10924">
    <property type="entry name" value="MAJOR FACILITATOR SUPERFAMILY PROTEIN-RELATED"/>
    <property type="match status" value="1"/>
</dbReference>
<sequence>MICEVKHQKKEIKSKYRFVILLLVWLISFVTSFQYVEYVNLPQSVLEYFQISHTEISWTITIMNAVFLTLIFAVIALLEKISLRNGIILCTSFILLGSCFKCLVYRQYFWAQIVGQGCVGVANILVTIIPPRVAAVWFSEDELSRAIGTLLSAQVIGNALGLLIPNLAIKSHITLEEEEIHEEFLQEHGITRICTKFERNMRLFFLAHAAVALLLLILVFVFFKNKSSKKEEEDNEEDKRKKFNKKSYTALFRNRNFIILVFVYGISVGVIVSTAALFRPILEQVLNRLSEGPELTSLISRLGFIRTLPGFFGTIALGAVLDSYPYFRASLSTVLFLLSCCLTAVFVSSSLSSSLVVIYMTVGIYGFFAMMVFPIGFRFGAFLTKGVPETTMAGVLSISNQLFGLVFVQTKTFIIEHFHAQLKYEETSKGVMIGLVSLSLLAFCLSLFISEKKNVEAPRDISRRSSQFTNISEVKTVCK</sequence>
<evidence type="ECO:0000256" key="3">
    <source>
        <dbReference type="ARBA" id="ARBA00022989"/>
    </source>
</evidence>
<evidence type="ECO:0000256" key="1">
    <source>
        <dbReference type="ARBA" id="ARBA00004141"/>
    </source>
</evidence>
<keyword evidence="4 5" id="KW-0472">Membrane</keyword>
<organism evidence="6">
    <name type="scientific">Oikopleura dioica</name>
    <name type="common">Tunicate</name>
    <dbReference type="NCBI Taxonomy" id="34765"/>
    <lineage>
        <taxon>Eukaryota</taxon>
        <taxon>Metazoa</taxon>
        <taxon>Chordata</taxon>
        <taxon>Tunicata</taxon>
        <taxon>Appendicularia</taxon>
        <taxon>Copelata</taxon>
        <taxon>Oikopleuridae</taxon>
        <taxon>Oikopleura</taxon>
    </lineage>
</organism>
<dbReference type="Gene3D" id="1.20.1250.20">
    <property type="entry name" value="MFS general substrate transporter like domains"/>
    <property type="match status" value="1"/>
</dbReference>
<dbReference type="InterPro" id="IPR011701">
    <property type="entry name" value="MFS"/>
</dbReference>
<feature type="transmembrane region" description="Helical" evidence="5">
    <location>
        <begin position="114"/>
        <end position="138"/>
    </location>
</feature>
<dbReference type="InParanoid" id="E4XHD4"/>
<dbReference type="PANTHER" id="PTHR10924:SF4">
    <property type="entry name" value="GH15861P"/>
    <property type="match status" value="1"/>
</dbReference>
<evidence type="ECO:0000313" key="7">
    <source>
        <dbReference type="Proteomes" id="UP000001307"/>
    </source>
</evidence>
<feature type="transmembrane region" description="Helical" evidence="5">
    <location>
        <begin position="298"/>
        <end position="321"/>
    </location>
</feature>
<evidence type="ECO:0000256" key="4">
    <source>
        <dbReference type="ARBA" id="ARBA00023136"/>
    </source>
</evidence>
<comment type="subcellular location">
    <subcellularLocation>
        <location evidence="1">Membrane</location>
        <topology evidence="1">Multi-pass membrane protein</topology>
    </subcellularLocation>
</comment>
<keyword evidence="2 5" id="KW-0812">Transmembrane</keyword>
<feature type="transmembrane region" description="Helical" evidence="5">
    <location>
        <begin position="333"/>
        <end position="351"/>
    </location>
</feature>
<evidence type="ECO:0000256" key="2">
    <source>
        <dbReference type="ARBA" id="ARBA00022692"/>
    </source>
</evidence>
<accession>E4XHD4</accession>
<dbReference type="OrthoDB" id="422206at2759"/>
<name>E4XHD4_OIKDI</name>
<feature type="transmembrane region" description="Helical" evidence="5">
    <location>
        <begin position="16"/>
        <end position="36"/>
    </location>
</feature>
<gene>
    <name evidence="6" type="ORF">GSOID_T00010907001</name>
</gene>
<dbReference type="GO" id="GO:0015232">
    <property type="term" value="F:heme transmembrane transporter activity"/>
    <property type="evidence" value="ECO:0007669"/>
    <property type="project" value="TreeGrafter"/>
</dbReference>
<feature type="transmembrane region" description="Helical" evidence="5">
    <location>
        <begin position="391"/>
        <end position="410"/>
    </location>
</feature>
<dbReference type="Pfam" id="PF07690">
    <property type="entry name" value="MFS_1"/>
    <property type="match status" value="1"/>
</dbReference>
<dbReference type="InterPro" id="IPR036259">
    <property type="entry name" value="MFS_trans_sf"/>
</dbReference>
<feature type="transmembrane region" description="Helical" evidence="5">
    <location>
        <begin position="257"/>
        <end position="278"/>
    </location>
</feature>
<feature type="transmembrane region" description="Helical" evidence="5">
    <location>
        <begin position="430"/>
        <end position="449"/>
    </location>
</feature>
<dbReference type="Proteomes" id="UP000001307">
    <property type="component" value="Unassembled WGS sequence"/>
</dbReference>
<feature type="transmembrane region" description="Helical" evidence="5">
    <location>
        <begin position="150"/>
        <end position="169"/>
    </location>
</feature>
<dbReference type="GO" id="GO:0020037">
    <property type="term" value="F:heme binding"/>
    <property type="evidence" value="ECO:0007669"/>
    <property type="project" value="TreeGrafter"/>
</dbReference>
<feature type="transmembrane region" description="Helical" evidence="5">
    <location>
        <begin position="56"/>
        <end position="78"/>
    </location>
</feature>